<keyword evidence="5" id="KW-1185">Reference proteome</keyword>
<dbReference type="PANTHER" id="PTHR15201:SF1">
    <property type="entry name" value="MEDIATOR OF RNA POLYMERASE II TRANSCRIPTION SUBUNIT 26"/>
    <property type="match status" value="1"/>
</dbReference>
<reference evidence="4 5" key="1">
    <citation type="journal article" date="2014" name="Nat. Genet.">
        <title>Whole-genome sequence of a flatfish provides insights into ZW sex chromosome evolution and adaptation to a benthic lifestyle.</title>
        <authorList>
            <person name="Chen S."/>
            <person name="Zhang G."/>
            <person name="Shao C."/>
            <person name="Huang Q."/>
            <person name="Liu G."/>
            <person name="Zhang P."/>
            <person name="Song W."/>
            <person name="An N."/>
            <person name="Chalopin D."/>
            <person name="Volff J.N."/>
            <person name="Hong Y."/>
            <person name="Li Q."/>
            <person name="Sha Z."/>
            <person name="Zhou H."/>
            <person name="Xie M."/>
            <person name="Yu Q."/>
            <person name="Liu Y."/>
            <person name="Xiang H."/>
            <person name="Wang N."/>
            <person name="Wu K."/>
            <person name="Yang C."/>
            <person name="Zhou Q."/>
            <person name="Liao X."/>
            <person name="Yang L."/>
            <person name="Hu Q."/>
            <person name="Zhang J."/>
            <person name="Meng L."/>
            <person name="Jin L."/>
            <person name="Tian Y."/>
            <person name="Lian J."/>
            <person name="Yang J."/>
            <person name="Miao G."/>
            <person name="Liu S."/>
            <person name="Liang Z."/>
            <person name="Yan F."/>
            <person name="Li Y."/>
            <person name="Sun B."/>
            <person name="Zhang H."/>
            <person name="Zhang J."/>
            <person name="Zhu Y."/>
            <person name="Du M."/>
            <person name="Zhao Y."/>
            <person name="Schartl M."/>
            <person name="Tang Q."/>
            <person name="Wang J."/>
        </authorList>
    </citation>
    <scope>NUCLEOTIDE SEQUENCE</scope>
</reference>
<dbReference type="InterPro" id="IPR031416">
    <property type="entry name" value="Med26_C"/>
</dbReference>
<dbReference type="InterPro" id="IPR017923">
    <property type="entry name" value="TFIIS_N"/>
</dbReference>
<evidence type="ECO:0000259" key="3">
    <source>
        <dbReference type="PROSITE" id="PS51319"/>
    </source>
</evidence>
<evidence type="ECO:0000256" key="2">
    <source>
        <dbReference type="SAM" id="MobiDB-lite"/>
    </source>
</evidence>
<dbReference type="GO" id="GO:0070847">
    <property type="term" value="C:core mediator complex"/>
    <property type="evidence" value="ECO:0007669"/>
    <property type="project" value="TreeGrafter"/>
</dbReference>
<feature type="domain" description="TFIIS N-terminal" evidence="3">
    <location>
        <begin position="1"/>
        <end position="45"/>
    </location>
</feature>
<comment type="subcellular location">
    <subcellularLocation>
        <location evidence="1">Nucleus</location>
    </subcellularLocation>
</comment>
<dbReference type="Proteomes" id="UP000265120">
    <property type="component" value="Chromosome 2"/>
</dbReference>
<dbReference type="InterPro" id="IPR035441">
    <property type="entry name" value="TFIIS/LEDGF_dom_sf"/>
</dbReference>
<dbReference type="GeneTree" id="ENSGT00390000000259"/>
<dbReference type="Pfam" id="PF08711">
    <property type="entry name" value="Med26"/>
    <property type="match status" value="1"/>
</dbReference>
<dbReference type="PROSITE" id="PS51319">
    <property type="entry name" value="TFIIS_N"/>
    <property type="match status" value="1"/>
</dbReference>
<dbReference type="InterPro" id="IPR042376">
    <property type="entry name" value="MED26"/>
</dbReference>
<accession>A0A3P8WQE7</accession>
<feature type="region of interest" description="Disordered" evidence="2">
    <location>
        <begin position="352"/>
        <end position="380"/>
    </location>
</feature>
<dbReference type="SUPFAM" id="SSF47676">
    <property type="entry name" value="Conserved domain common to transcription factors TFIIS, elongin A, CRSP70"/>
    <property type="match status" value="1"/>
</dbReference>
<dbReference type="PANTHER" id="PTHR15201">
    <property type="entry name" value="CRSP70"/>
    <property type="match status" value="1"/>
</dbReference>
<evidence type="ECO:0000313" key="5">
    <source>
        <dbReference type="Proteomes" id="UP000265120"/>
    </source>
</evidence>
<name>A0A3P8WQE7_CYNSE</name>
<dbReference type="InParanoid" id="A0A3P8WQE7"/>
<dbReference type="GO" id="GO:0006357">
    <property type="term" value="P:regulation of transcription by RNA polymerase II"/>
    <property type="evidence" value="ECO:0007669"/>
    <property type="project" value="InterPro"/>
</dbReference>
<feature type="compositionally biased region" description="Polar residues" evidence="2">
    <location>
        <begin position="362"/>
        <end position="378"/>
    </location>
</feature>
<organism evidence="4 5">
    <name type="scientific">Cynoglossus semilaevis</name>
    <name type="common">Tongue sole</name>
    <dbReference type="NCBI Taxonomy" id="244447"/>
    <lineage>
        <taxon>Eukaryota</taxon>
        <taxon>Metazoa</taxon>
        <taxon>Chordata</taxon>
        <taxon>Craniata</taxon>
        <taxon>Vertebrata</taxon>
        <taxon>Euteleostomi</taxon>
        <taxon>Actinopterygii</taxon>
        <taxon>Neopterygii</taxon>
        <taxon>Teleostei</taxon>
        <taxon>Neoteleostei</taxon>
        <taxon>Acanthomorphata</taxon>
        <taxon>Carangaria</taxon>
        <taxon>Pleuronectiformes</taxon>
        <taxon>Pleuronectoidei</taxon>
        <taxon>Cynoglossidae</taxon>
        <taxon>Cynoglossinae</taxon>
        <taxon>Cynoglossus</taxon>
    </lineage>
</organism>
<dbReference type="STRING" id="244447.ENSCSEP00000028687"/>
<dbReference type="Pfam" id="PF15693">
    <property type="entry name" value="Med26_C"/>
    <property type="match status" value="1"/>
</dbReference>
<dbReference type="GO" id="GO:0016592">
    <property type="term" value="C:mediator complex"/>
    <property type="evidence" value="ECO:0007669"/>
    <property type="project" value="InterPro"/>
</dbReference>
<sequence>MPSFLFKETRLGKLINDLRKKTKNEDLARRAKKILRTWQKLIEADSDEMLLKRNTGTSRSLSGEGSPCVPLLATSSKPDLRNNNEFNHFLPPNQDRPENHKIKVDQKEGQFLVKKCKMNLNDKMQMPNNLERHLNNSIEISSSTNSKKCQHSDRGISESFTNKRLHKILINSIQPQPIGRRYSRSLSTSALHKVPVLQHQASQEQVASRGHCRVRGSLQTSQTLTQEALVKQVAPAQEQSVSNTKMRPGSEGNLEPSAQPSGYCVKNFRRSWSADSGSQKCTTLSTSVNRDHRQDSDSTGKREGQKYRPKGNDACADTLALQRSTKPLQLTDKRIKLEPETGRKTLFSQLECSPDKEVKLDNQPQGSEQTRPNPSCPFQLTDRKRLSRSEIIQSYLSRQSSVQTSSCVRTHGEYVFMTDFFKKGVQQSQDTKTKHALATQVPVEDLPGITREVTKDDLSRLNTQHWPGVNGCYDTKGVWYDWTQCVSLDPNGDGKKLKILPYVCLDLM</sequence>
<dbReference type="GO" id="GO:0010628">
    <property type="term" value="P:positive regulation of gene expression"/>
    <property type="evidence" value="ECO:0007669"/>
    <property type="project" value="TreeGrafter"/>
</dbReference>
<protein>
    <recommendedName>
        <fullName evidence="3">TFIIS N-terminal domain-containing protein</fullName>
    </recommendedName>
</protein>
<reference evidence="4" key="3">
    <citation type="submission" date="2025-09" db="UniProtKB">
        <authorList>
            <consortium name="Ensembl"/>
        </authorList>
    </citation>
    <scope>IDENTIFICATION</scope>
</reference>
<dbReference type="AlphaFoldDB" id="A0A3P8WQE7"/>
<feature type="region of interest" description="Disordered" evidence="2">
    <location>
        <begin position="275"/>
        <end position="313"/>
    </location>
</feature>
<evidence type="ECO:0000313" key="4">
    <source>
        <dbReference type="Ensembl" id="ENSCSEP00000028687.1"/>
    </source>
</evidence>
<dbReference type="GO" id="GO:0003712">
    <property type="term" value="F:transcription coregulator activity"/>
    <property type="evidence" value="ECO:0007669"/>
    <property type="project" value="TreeGrafter"/>
</dbReference>
<feature type="region of interest" description="Disordered" evidence="2">
    <location>
        <begin position="232"/>
        <end position="262"/>
    </location>
</feature>
<dbReference type="Gene3D" id="1.20.930.10">
    <property type="entry name" value="Conserved domain common to transcription factors TFIIS, elongin A, CRSP70"/>
    <property type="match status" value="1"/>
</dbReference>
<keyword evidence="1" id="KW-0539">Nucleus</keyword>
<dbReference type="Ensembl" id="ENSCSET00000029078.1">
    <property type="protein sequence ID" value="ENSCSEP00000028687.1"/>
    <property type="gene ID" value="ENSCSEG00000018373.1"/>
</dbReference>
<evidence type="ECO:0000256" key="1">
    <source>
        <dbReference type="PROSITE-ProRule" id="PRU00649"/>
    </source>
</evidence>
<feature type="compositionally biased region" description="Polar residues" evidence="2">
    <location>
        <begin position="275"/>
        <end position="288"/>
    </location>
</feature>
<proteinExistence type="predicted"/>
<reference evidence="4" key="2">
    <citation type="submission" date="2025-08" db="UniProtKB">
        <authorList>
            <consortium name="Ensembl"/>
        </authorList>
    </citation>
    <scope>IDENTIFICATION</scope>
</reference>
<feature type="compositionally biased region" description="Basic and acidic residues" evidence="2">
    <location>
        <begin position="289"/>
        <end position="306"/>
    </location>
</feature>